<dbReference type="GO" id="GO:0000981">
    <property type="term" value="F:DNA-binding transcription factor activity, RNA polymerase II-specific"/>
    <property type="evidence" value="ECO:0007669"/>
    <property type="project" value="InterPro"/>
</dbReference>
<dbReference type="EMBL" id="OZ035831">
    <property type="protein sequence ID" value="CAL1616085.1"/>
    <property type="molecule type" value="Genomic_DNA"/>
</dbReference>
<evidence type="ECO:0000256" key="7">
    <source>
        <dbReference type="ARBA" id="ARBA00023242"/>
    </source>
</evidence>
<dbReference type="PANTHER" id="PTHR24340:SF32">
    <property type="entry name" value="HOMEOBOX PROTEIN NKX-2.3"/>
    <property type="match status" value="1"/>
</dbReference>
<dbReference type="Proteomes" id="UP001497482">
    <property type="component" value="Chromosome 9"/>
</dbReference>
<dbReference type="PANTHER" id="PTHR24340">
    <property type="entry name" value="HOMEOBOX PROTEIN NKX"/>
    <property type="match status" value="1"/>
</dbReference>
<reference evidence="11 12" key="1">
    <citation type="submission" date="2024-04" db="EMBL/GenBank/DDBJ databases">
        <authorList>
            <person name="Waldvogel A.-M."/>
            <person name="Schoenle A."/>
        </authorList>
    </citation>
    <scope>NUCLEOTIDE SEQUENCE [LARGE SCALE GENOMIC DNA]</scope>
</reference>
<dbReference type="SUPFAM" id="SSF46689">
    <property type="entry name" value="Homeodomain-like"/>
    <property type="match status" value="1"/>
</dbReference>
<protein>
    <recommendedName>
        <fullName evidence="10">Homeobox domain-containing protein</fullName>
    </recommendedName>
</protein>
<feature type="DNA-binding region" description="Homeobox" evidence="8">
    <location>
        <begin position="46"/>
        <end position="105"/>
    </location>
</feature>
<keyword evidence="4 8" id="KW-0238">DNA-binding</keyword>
<dbReference type="InterPro" id="IPR017970">
    <property type="entry name" value="Homeobox_CS"/>
</dbReference>
<dbReference type="PROSITE" id="PS00027">
    <property type="entry name" value="HOMEOBOX_1"/>
    <property type="match status" value="1"/>
</dbReference>
<dbReference type="PRINTS" id="PR00024">
    <property type="entry name" value="HOMEOBOX"/>
</dbReference>
<evidence type="ECO:0000256" key="4">
    <source>
        <dbReference type="ARBA" id="ARBA00023125"/>
    </source>
</evidence>
<dbReference type="AlphaFoldDB" id="A0AAV2MS03"/>
<dbReference type="CDD" id="cd00086">
    <property type="entry name" value="homeodomain"/>
    <property type="match status" value="1"/>
</dbReference>
<dbReference type="InterPro" id="IPR001356">
    <property type="entry name" value="HD"/>
</dbReference>
<dbReference type="Gene3D" id="1.10.10.60">
    <property type="entry name" value="Homeodomain-like"/>
    <property type="match status" value="1"/>
</dbReference>
<evidence type="ECO:0000313" key="12">
    <source>
        <dbReference type="Proteomes" id="UP001497482"/>
    </source>
</evidence>
<dbReference type="PROSITE" id="PS50071">
    <property type="entry name" value="HOMEOBOX_2"/>
    <property type="match status" value="1"/>
</dbReference>
<accession>A0AAV2MS03</accession>
<keyword evidence="7 8" id="KW-0539">Nucleus</keyword>
<evidence type="ECO:0000313" key="11">
    <source>
        <dbReference type="EMBL" id="CAL1616085.1"/>
    </source>
</evidence>
<dbReference type="GO" id="GO:0030154">
    <property type="term" value="P:cell differentiation"/>
    <property type="evidence" value="ECO:0007669"/>
    <property type="project" value="TreeGrafter"/>
</dbReference>
<organism evidence="11 12">
    <name type="scientific">Knipowitschia caucasica</name>
    <name type="common">Caucasian dwarf goby</name>
    <name type="synonym">Pomatoschistus caucasicus</name>
    <dbReference type="NCBI Taxonomy" id="637954"/>
    <lineage>
        <taxon>Eukaryota</taxon>
        <taxon>Metazoa</taxon>
        <taxon>Chordata</taxon>
        <taxon>Craniata</taxon>
        <taxon>Vertebrata</taxon>
        <taxon>Euteleostomi</taxon>
        <taxon>Actinopterygii</taxon>
        <taxon>Neopterygii</taxon>
        <taxon>Teleostei</taxon>
        <taxon>Neoteleostei</taxon>
        <taxon>Acanthomorphata</taxon>
        <taxon>Gobiaria</taxon>
        <taxon>Gobiiformes</taxon>
        <taxon>Gobioidei</taxon>
        <taxon>Gobiidae</taxon>
        <taxon>Gobiinae</taxon>
        <taxon>Knipowitschia</taxon>
    </lineage>
</organism>
<dbReference type="InterPro" id="IPR009057">
    <property type="entry name" value="Homeodomain-like_sf"/>
</dbReference>
<keyword evidence="3" id="KW-0805">Transcription regulation</keyword>
<evidence type="ECO:0000256" key="3">
    <source>
        <dbReference type="ARBA" id="ARBA00023015"/>
    </source>
</evidence>
<evidence type="ECO:0000259" key="10">
    <source>
        <dbReference type="PROSITE" id="PS50071"/>
    </source>
</evidence>
<dbReference type="GO" id="GO:0005634">
    <property type="term" value="C:nucleus"/>
    <property type="evidence" value="ECO:0007669"/>
    <property type="project" value="UniProtKB-SubCell"/>
</dbReference>
<keyword evidence="2" id="KW-0217">Developmental protein</keyword>
<dbReference type="InterPro" id="IPR020479">
    <property type="entry name" value="HD_metazoa"/>
</dbReference>
<keyword evidence="6" id="KW-0804">Transcription</keyword>
<dbReference type="GO" id="GO:0000978">
    <property type="term" value="F:RNA polymerase II cis-regulatory region sequence-specific DNA binding"/>
    <property type="evidence" value="ECO:0007669"/>
    <property type="project" value="TreeGrafter"/>
</dbReference>
<evidence type="ECO:0000256" key="9">
    <source>
        <dbReference type="RuleBase" id="RU000682"/>
    </source>
</evidence>
<gene>
    <name evidence="11" type="ORF">KC01_LOCUS41917</name>
</gene>
<name>A0AAV2MS03_KNICA</name>
<evidence type="ECO:0000256" key="5">
    <source>
        <dbReference type="ARBA" id="ARBA00023155"/>
    </source>
</evidence>
<dbReference type="SMART" id="SM00389">
    <property type="entry name" value="HOX"/>
    <property type="match status" value="1"/>
</dbReference>
<evidence type="ECO:0000256" key="1">
    <source>
        <dbReference type="ARBA" id="ARBA00004123"/>
    </source>
</evidence>
<comment type="subcellular location">
    <subcellularLocation>
        <location evidence="1 8 9">Nucleus</location>
    </subcellularLocation>
</comment>
<feature type="domain" description="Homeobox" evidence="10">
    <location>
        <begin position="44"/>
        <end position="104"/>
    </location>
</feature>
<proteinExistence type="predicted"/>
<keyword evidence="5 8" id="KW-0371">Homeobox</keyword>
<evidence type="ECO:0000256" key="8">
    <source>
        <dbReference type="PROSITE-ProRule" id="PRU00108"/>
    </source>
</evidence>
<sequence length="205" mass="23768">MKSRPMDECENTHLRKWKEEDEMRKCDMNPLDNRSGAEQTAEGRARRRARVLFSQLQVSELERRFQQQRYVSAAEREALAHTLQLTSTQVKIWFQNRRYKNRRQRQDESLELAGFSCAPRIVTVPVLVRDQGPHPMAFPVPLGHYNSIMHYENGRFGGHSFHSASPCSGPGRNEHFSETLNHGSILALHSEGPTDHRHFHGLRGW</sequence>
<keyword evidence="12" id="KW-1185">Reference proteome</keyword>
<evidence type="ECO:0000256" key="6">
    <source>
        <dbReference type="ARBA" id="ARBA00023163"/>
    </source>
</evidence>
<dbReference type="Pfam" id="PF00046">
    <property type="entry name" value="Homeodomain"/>
    <property type="match status" value="1"/>
</dbReference>
<dbReference type="InterPro" id="IPR050394">
    <property type="entry name" value="Homeobox_NK-like"/>
</dbReference>
<evidence type="ECO:0000256" key="2">
    <source>
        <dbReference type="ARBA" id="ARBA00022473"/>
    </source>
</evidence>